<name>A0A679NMU1_GIBZA</name>
<dbReference type="EMBL" id="CAAKMV010000135">
    <property type="protein sequence ID" value="VIO58792.1"/>
    <property type="molecule type" value="Genomic_DNA"/>
</dbReference>
<gene>
    <name evidence="1" type="ORF">FUG_LOCUS318465</name>
</gene>
<protein>
    <submittedName>
        <fullName evidence="1">Uncharacterized protein</fullName>
    </submittedName>
</protein>
<accession>A0A679NMU1</accession>
<evidence type="ECO:0000313" key="1">
    <source>
        <dbReference type="EMBL" id="VIO58792.1"/>
    </source>
</evidence>
<dbReference type="AlphaFoldDB" id="A0A679NMU1"/>
<proteinExistence type="predicted"/>
<organism evidence="1">
    <name type="scientific">Gibberella zeae</name>
    <name type="common">Wheat head blight fungus</name>
    <name type="synonym">Fusarium graminearum</name>
    <dbReference type="NCBI Taxonomy" id="5518"/>
    <lineage>
        <taxon>Eukaryota</taxon>
        <taxon>Fungi</taxon>
        <taxon>Dikarya</taxon>
        <taxon>Ascomycota</taxon>
        <taxon>Pezizomycotina</taxon>
        <taxon>Sordariomycetes</taxon>
        <taxon>Hypocreomycetidae</taxon>
        <taxon>Hypocreales</taxon>
        <taxon>Nectriaceae</taxon>
        <taxon>Fusarium</taxon>
    </lineage>
</organism>
<dbReference type="OrthoDB" id="10319477at2759"/>
<reference evidence="1" key="1">
    <citation type="submission" date="2019-04" db="EMBL/GenBank/DDBJ databases">
        <authorList>
            <person name="Melise S."/>
            <person name="Noan J."/>
            <person name="Okalmin O."/>
        </authorList>
    </citation>
    <scope>NUCLEOTIDE SEQUENCE</scope>
    <source>
        <strain evidence="1">FN9</strain>
    </source>
</reference>
<sequence length="116" mass="13727">MWTGEREEHIIRLKARRCQTYDTLSSRTRDNRSVIVADNMDLNLHIDIPKTPNHLTTPSLPFRFPQKDFHFFTLDTITSATHLNVTVNMADHHASMQEMQRNVEVLWNRRSNVLKR</sequence>